<dbReference type="InterPro" id="IPR054746">
    <property type="entry name" value="GLMA-like_second"/>
</dbReference>
<dbReference type="GO" id="GO:0004553">
    <property type="term" value="F:hydrolase activity, hydrolyzing O-glycosyl compounds"/>
    <property type="evidence" value="ECO:0007669"/>
    <property type="project" value="InterPro"/>
</dbReference>
<dbReference type="OrthoDB" id="9813184at2"/>
<proteinExistence type="inferred from homology"/>
<dbReference type="GO" id="GO:0005975">
    <property type="term" value="P:carbohydrate metabolic process"/>
    <property type="evidence" value="ECO:0007669"/>
    <property type="project" value="InterPro"/>
</dbReference>
<organism evidence="5 6">
    <name type="scientific">Paenibacillus lutimineralis</name>
    <dbReference type="NCBI Taxonomy" id="2707005"/>
    <lineage>
        <taxon>Bacteria</taxon>
        <taxon>Bacillati</taxon>
        <taxon>Bacillota</taxon>
        <taxon>Bacilli</taxon>
        <taxon>Bacillales</taxon>
        <taxon>Paenibacillaceae</taxon>
        <taxon>Paenibacillus</taxon>
    </lineage>
</organism>
<sequence>MSKITWDNKSYLLGGERKFLVSGEFHYFRVPKEDWEKRLILLKEAGGNCVATYVPWILHEPVEGDIRFGDIPQRDLEDFLQLCKKLDLLVVCRPGPYQYSELKYDGLPGWLCENYQEILARDIHGNIFRGSSVSYLHPVFLEKVKKWFDVVNPILAKYMVAKEGPVAMVQIDNELMGIHEWYGGFDYNRDTMGFGTESGRYPVFLKNRYSNVESLNLAYGTSYGQFNEVYPLKDGNAKKSNETRRIKDYQDFYFQTISEYIYLLYKWMREAGIDCQIVHNSANPYMNSYFLEAVKLMGKDFLLGSDHYYNLNQDWNQNNPTPQYAINVYYSNEMLRLMGYPPTIFELPGGSLSDWPPITKEDLLCCYMTNMALGMKGSNYYIFTGGPNPEGASHHGDLYDYNASIGALGDIRPTYESQMIFGKFLEENAWLAGSDHMADFHIGLDWEQSRSSHYWNGKRGMGFSNSDAWKFLRKGLMTTAFCASYSCNLSDLSNPIVMEELDKPLVVATSACMSEMIQNNLVEFVKRGGKLILSPVIPQLDENFNPCTILSDYLMAGGSGRFEKTSPVISVGDVHNILMTGSLWVNESRPSEAQGIAFEETSGTEIGWKADFVGGGKVIWLGFQWSHAKHEHSDMLRCLLAKLECDKSMIRCSNPNVWTSIRSNGEKHMLFVMNLLSAKMTANIEVSRKGKDDIRLADIVLNPMEVKYFEIEGEIEL</sequence>
<evidence type="ECO:0000259" key="4">
    <source>
        <dbReference type="Pfam" id="PF22369"/>
    </source>
</evidence>
<evidence type="ECO:0000313" key="5">
    <source>
        <dbReference type="EMBL" id="AZS13797.1"/>
    </source>
</evidence>
<protein>
    <submittedName>
        <fullName evidence="5">Uncharacterized protein</fullName>
    </submittedName>
</protein>
<dbReference type="Gene3D" id="3.20.20.80">
    <property type="entry name" value="Glycosidases"/>
    <property type="match status" value="1"/>
</dbReference>
<dbReference type="RefSeq" id="WP_126995821.1">
    <property type="nucleotide sequence ID" value="NZ_CP034346.1"/>
</dbReference>
<evidence type="ECO:0000256" key="1">
    <source>
        <dbReference type="ARBA" id="ARBA00009809"/>
    </source>
</evidence>
<evidence type="ECO:0000313" key="6">
    <source>
        <dbReference type="Proteomes" id="UP000270678"/>
    </source>
</evidence>
<dbReference type="AlphaFoldDB" id="A0A3S9UUH4"/>
<dbReference type="Pfam" id="PF22369">
    <property type="entry name" value="GLMA_2nd"/>
    <property type="match status" value="1"/>
</dbReference>
<dbReference type="SUPFAM" id="SSF51445">
    <property type="entry name" value="(Trans)glycosidases"/>
    <property type="match status" value="1"/>
</dbReference>
<dbReference type="InterPro" id="IPR017853">
    <property type="entry name" value="GH"/>
</dbReference>
<evidence type="ECO:0000256" key="2">
    <source>
        <dbReference type="RuleBase" id="RU003679"/>
    </source>
</evidence>
<dbReference type="InterPro" id="IPR031330">
    <property type="entry name" value="Gly_Hdrlase_35_cat"/>
</dbReference>
<evidence type="ECO:0000259" key="3">
    <source>
        <dbReference type="Pfam" id="PF01301"/>
    </source>
</evidence>
<feature type="domain" description="Glycoside hydrolase 35 catalytic" evidence="3">
    <location>
        <begin position="12"/>
        <end position="176"/>
    </location>
</feature>
<accession>A0A3S9UUH4</accession>
<dbReference type="Pfam" id="PF01301">
    <property type="entry name" value="Glyco_hydro_35"/>
    <property type="match status" value="1"/>
</dbReference>
<dbReference type="InterPro" id="IPR001944">
    <property type="entry name" value="Glycoside_Hdrlase_35"/>
</dbReference>
<dbReference type="EMBL" id="CP034346">
    <property type="protein sequence ID" value="AZS13797.1"/>
    <property type="molecule type" value="Genomic_DNA"/>
</dbReference>
<name>A0A3S9UUH4_9BACL</name>
<gene>
    <name evidence="5" type="ORF">EI981_04470</name>
</gene>
<keyword evidence="6" id="KW-1185">Reference proteome</keyword>
<reference evidence="6" key="1">
    <citation type="submission" date="2018-12" db="EMBL/GenBank/DDBJ databases">
        <title>Complete genome sequence of Paenibacillus sp. MBLB1234.</title>
        <authorList>
            <person name="Nam Y.-D."/>
            <person name="Kang J."/>
            <person name="Chung W.-H."/>
            <person name="Park Y.S."/>
        </authorList>
    </citation>
    <scope>NUCLEOTIDE SEQUENCE [LARGE SCALE GENOMIC DNA]</scope>
    <source>
        <strain evidence="6">MBLB1234</strain>
    </source>
</reference>
<feature type="domain" description="GLMA-like second" evidence="4">
    <location>
        <begin position="470"/>
        <end position="575"/>
    </location>
</feature>
<dbReference type="PRINTS" id="PR00742">
    <property type="entry name" value="GLHYDRLASE35"/>
</dbReference>
<dbReference type="PANTHER" id="PTHR23421">
    <property type="entry name" value="BETA-GALACTOSIDASE RELATED"/>
    <property type="match status" value="1"/>
</dbReference>
<comment type="similarity">
    <text evidence="1 2">Belongs to the glycosyl hydrolase 35 family.</text>
</comment>
<dbReference type="KEGG" id="plut:EI981_04470"/>
<dbReference type="Proteomes" id="UP000270678">
    <property type="component" value="Chromosome"/>
</dbReference>